<dbReference type="InterPro" id="IPR057966">
    <property type="entry name" value="T4_SCAF"/>
</dbReference>
<proteinExistence type="predicted"/>
<evidence type="ECO:0000313" key="3">
    <source>
        <dbReference type="Proteomes" id="UP000255697"/>
    </source>
</evidence>
<accession>A0A345AV16</accession>
<organism evidence="2 3">
    <name type="scientific">Acinetobacter phage vB_ApiM_fHyAci03</name>
    <dbReference type="NCBI Taxonomy" id="2269366"/>
    <lineage>
        <taxon>Viruses</taxon>
        <taxon>Duplodnaviria</taxon>
        <taxon>Heunggongvirae</taxon>
        <taxon>Uroviricota</taxon>
        <taxon>Caudoviricetes</taxon>
        <taxon>Pantevenvirales</taxon>
        <taxon>Straboviridae</taxon>
        <taxon>Twarogvirinae</taxon>
        <taxon>Lazarusvirus</taxon>
        <taxon>Lazarusvirus fhyacithree</taxon>
    </lineage>
</organism>
<reference evidence="3" key="1">
    <citation type="submission" date="2018-06" db="EMBL/GenBank/DDBJ databases">
        <title>Whole genome analysis of phage vB_ApiM_fHyAci03 infecting Acinetobacter pittii.</title>
        <authorList>
            <person name="Kiljunen S."/>
            <person name="Wicklund A."/>
            <person name="Skurnik M."/>
        </authorList>
    </citation>
    <scope>NUCLEOTIDE SEQUENCE [LARGE SCALE GENOMIC DNA]</scope>
</reference>
<dbReference type="EMBL" id="MH460829">
    <property type="protein sequence ID" value="AXF40749.1"/>
    <property type="molecule type" value="Genomic_DNA"/>
</dbReference>
<name>A0A345AV16_9CAUD</name>
<sequence length="277" mass="30967">MLKEQLLKEAQEIEVSVELDGIFESVELSEEMQQNFKTVFEAAVKKNAATLAEAHITQIAEKADERVNEAVEERSKAIEAKLVECADKLFEHTAKEWLAENKVQVERGIKADLFESMFEGLKALVVEHNVVLPEESVDVVTEMEEELQEHKEENSKLFSALTEAQDELKTLKREIAVNEATSELTESQKEKVHGLIEGLEYGDAFEAKLQAIVEMATTSKQPATIVESTSDTNEAEINNTNSEADGLNYIVEEHKEPETSPVPNAKINSYVAAAKRF</sequence>
<evidence type="ECO:0000256" key="1">
    <source>
        <dbReference type="SAM" id="Coils"/>
    </source>
</evidence>
<evidence type="ECO:0000313" key="2">
    <source>
        <dbReference type="EMBL" id="AXF40749.1"/>
    </source>
</evidence>
<gene>
    <name evidence="2" type="ORF">Ac3_188</name>
</gene>
<protein>
    <submittedName>
        <fullName evidence="2">Prohead core scaffold protein</fullName>
    </submittedName>
</protein>
<dbReference type="Pfam" id="PF25623">
    <property type="entry name" value="T4_CASP"/>
    <property type="match status" value="1"/>
</dbReference>
<feature type="coiled-coil region" evidence="1">
    <location>
        <begin position="140"/>
        <end position="181"/>
    </location>
</feature>
<keyword evidence="3" id="KW-1185">Reference proteome</keyword>
<dbReference type="Proteomes" id="UP000255697">
    <property type="component" value="Segment"/>
</dbReference>
<keyword evidence="1" id="KW-0175">Coiled coil</keyword>